<name>A0ABR5A6L7_9BACL</name>
<gene>
    <name evidence="2" type="ORF">SD71_06930</name>
</gene>
<keyword evidence="1" id="KW-0812">Transmembrane</keyword>
<evidence type="ECO:0000313" key="3">
    <source>
        <dbReference type="Proteomes" id="UP000054526"/>
    </source>
</evidence>
<keyword evidence="3" id="KW-1185">Reference proteome</keyword>
<organism evidence="2 3">
    <name type="scientific">Cohnella kolymensis</name>
    <dbReference type="NCBI Taxonomy" id="1590652"/>
    <lineage>
        <taxon>Bacteria</taxon>
        <taxon>Bacillati</taxon>
        <taxon>Bacillota</taxon>
        <taxon>Bacilli</taxon>
        <taxon>Bacillales</taxon>
        <taxon>Paenibacillaceae</taxon>
        <taxon>Cohnella</taxon>
    </lineage>
</organism>
<evidence type="ECO:0000256" key="1">
    <source>
        <dbReference type="SAM" id="Phobius"/>
    </source>
</evidence>
<reference evidence="2 3" key="1">
    <citation type="submission" date="2014-12" db="EMBL/GenBank/DDBJ databases">
        <title>Draft genome sequence of Cohnella kolymensis strain B-2846.</title>
        <authorList>
            <person name="Karlyshev A.V."/>
            <person name="Kudryashova E.B."/>
        </authorList>
    </citation>
    <scope>NUCLEOTIDE SEQUENCE [LARGE SCALE GENOMIC DNA]</scope>
    <source>
        <strain evidence="2 3">VKM B-2846</strain>
    </source>
</reference>
<accession>A0ABR5A6L7</accession>
<dbReference type="Proteomes" id="UP000054526">
    <property type="component" value="Unassembled WGS sequence"/>
</dbReference>
<comment type="caution">
    <text evidence="2">The sequence shown here is derived from an EMBL/GenBank/DDBJ whole genome shotgun (WGS) entry which is preliminary data.</text>
</comment>
<keyword evidence="1" id="KW-1133">Transmembrane helix</keyword>
<sequence>MPGFRELFWGFLFLFDFRLNGIDILPDVIGYFVLYSGLVKLEVYSSHFTSSSRLMILLAFLALPDIYSGWWYPGSTFNFVYHLAMLFLDLMAVYHLCCGVKELAVSRPKHRPG</sequence>
<evidence type="ECO:0000313" key="2">
    <source>
        <dbReference type="EMBL" id="KIL36721.1"/>
    </source>
</evidence>
<feature type="transmembrane region" description="Helical" evidence="1">
    <location>
        <begin position="54"/>
        <end position="73"/>
    </location>
</feature>
<proteinExistence type="predicted"/>
<dbReference type="EMBL" id="JXAL01000006">
    <property type="protein sequence ID" value="KIL36721.1"/>
    <property type="molecule type" value="Genomic_DNA"/>
</dbReference>
<feature type="transmembrane region" description="Helical" evidence="1">
    <location>
        <begin position="79"/>
        <end position="100"/>
    </location>
</feature>
<keyword evidence="1" id="KW-0472">Membrane</keyword>
<dbReference type="RefSeq" id="WP_041061366.1">
    <property type="nucleotide sequence ID" value="NZ_JXAL01000006.1"/>
</dbReference>
<protein>
    <submittedName>
        <fullName evidence="2">Uncharacterized protein</fullName>
    </submittedName>
</protein>
<feature type="transmembrane region" description="Helical" evidence="1">
    <location>
        <begin position="12"/>
        <end position="34"/>
    </location>
</feature>